<dbReference type="InterPro" id="IPR005146">
    <property type="entry name" value="B3/B4_tRNA-bd"/>
</dbReference>
<dbReference type="SMART" id="SM00873">
    <property type="entry name" value="B3_4"/>
    <property type="match status" value="1"/>
</dbReference>
<evidence type="ECO:0000256" key="7">
    <source>
        <dbReference type="ARBA" id="ARBA00022842"/>
    </source>
</evidence>
<dbReference type="SUPFAM" id="SSF46955">
    <property type="entry name" value="Putative DNA-binding domain"/>
    <property type="match status" value="2"/>
</dbReference>
<dbReference type="InterPro" id="IPR009061">
    <property type="entry name" value="DNA-bd_dom_put_sf"/>
</dbReference>
<sequence>MIVPLDWLAEYVDLPETKDLTDRLTMIGHMLDKIKRIGTDTVIDLELRGNRSDMFGLIGVAREVSAAFDRKLKLPPIFPLPGVDPKSPHLEVNASAGKLVHRYTALRLKVRVGPSPGWLIKKLASWEIPSINNVVDITNFVMIETGQPLHSFDFHRISGGKLILRRGQENEEFNTIQQGLTVRLSPEDLVISDNEQAQALTMIGGRFSRVTENTSEILLESAVYDQANSRHSSHRLKIYTHSSVRHEKLLDPGQVRFALERALYLLKDLADAEILSRVSEYYPHPEKPKNLVFDLSQISGLGGIEIKLEKVTDILNRLEFKIGPHKAGKLNISIPTIRTDIVGSADVVEEVLRIHGYDKIPSVPLSGETPALSTYPSYSIQEKVRDLFSSMGVNEIISFPMLHRESLPQYSLHGYYPRHVELENSIDPQINVLRPTLLPNLVESAVKNLHARQPRVALFEIGKTFFNTGNIYRESLAAGLVISGMDLPPAWNTDPKPMDYFYIKGLIEKLFFGLGLTVIFLPESGHPSLRLAHCAVIMHARTRIGVLGQVEPVLTDNFPVYYADLDLELILSLPTINPNPYRIISKFQPIIEDINFDNVVNYSSLENKISSLSPLIQKIEAVDKYQHRLTLRLTFHSDQIQLSSADIRPIRSKLEKLRNKSD</sequence>
<accession>A0A0G1S5A2</accession>
<dbReference type="GO" id="GO:0003723">
    <property type="term" value="F:RNA binding"/>
    <property type="evidence" value="ECO:0007669"/>
    <property type="project" value="InterPro"/>
</dbReference>
<dbReference type="EMBL" id="LCNU01000006">
    <property type="protein sequence ID" value="KKU64664.1"/>
    <property type="molecule type" value="Genomic_DNA"/>
</dbReference>
<evidence type="ECO:0000256" key="10">
    <source>
        <dbReference type="ARBA" id="ARBA00049255"/>
    </source>
</evidence>
<keyword evidence="9 11" id="KW-0030">Aminoacyl-tRNA synthetase</keyword>
<keyword evidence="11" id="KW-0963">Cytoplasm</keyword>
<keyword evidence="8 11" id="KW-0648">Protein biosynthesis</keyword>
<dbReference type="PATRIC" id="fig|1618364.3.peg.244"/>
<dbReference type="AlphaFoldDB" id="A0A0G1S5A2"/>
<dbReference type="PROSITE" id="PS51483">
    <property type="entry name" value="B5"/>
    <property type="match status" value="1"/>
</dbReference>
<dbReference type="SMART" id="SM00874">
    <property type="entry name" value="B5"/>
    <property type="match status" value="1"/>
</dbReference>
<reference evidence="13 14" key="1">
    <citation type="journal article" date="2015" name="Nature">
        <title>rRNA introns, odd ribosomes, and small enigmatic genomes across a large radiation of phyla.</title>
        <authorList>
            <person name="Brown C.T."/>
            <person name="Hug L.A."/>
            <person name="Thomas B.C."/>
            <person name="Sharon I."/>
            <person name="Castelle C.J."/>
            <person name="Singh A."/>
            <person name="Wilkins M.J."/>
            <person name="Williams K.H."/>
            <person name="Banfield J.F."/>
        </authorList>
    </citation>
    <scope>NUCLEOTIDE SEQUENCE [LARGE SCALE GENOMIC DNA]</scope>
</reference>
<dbReference type="InterPro" id="IPR020825">
    <property type="entry name" value="Phe-tRNA_synthase-like_B3/B4"/>
</dbReference>
<dbReference type="PANTHER" id="PTHR10947">
    <property type="entry name" value="PHENYLALANYL-TRNA SYNTHETASE BETA CHAIN AND LEUCINE-RICH REPEAT-CONTAINING PROTEIN 47"/>
    <property type="match status" value="1"/>
</dbReference>
<evidence type="ECO:0000256" key="1">
    <source>
        <dbReference type="ARBA" id="ARBA00008653"/>
    </source>
</evidence>
<dbReference type="SMART" id="SM00896">
    <property type="entry name" value="FDX-ACB"/>
    <property type="match status" value="1"/>
</dbReference>
<dbReference type="PANTHER" id="PTHR10947:SF0">
    <property type="entry name" value="PHENYLALANINE--TRNA LIGASE BETA SUBUNIT"/>
    <property type="match status" value="1"/>
</dbReference>
<dbReference type="InterPro" id="IPR045060">
    <property type="entry name" value="Phe-tRNA-ligase_IIc_bsu"/>
</dbReference>
<keyword evidence="4 11" id="KW-0479">Metal-binding</keyword>
<dbReference type="InterPro" id="IPR005147">
    <property type="entry name" value="tRNA_synthase_B5-dom"/>
</dbReference>
<dbReference type="InterPro" id="IPR041616">
    <property type="entry name" value="PheRS_beta_core"/>
</dbReference>
<feature type="binding site" evidence="11">
    <location>
        <position position="340"/>
    </location>
    <ligand>
        <name>Mg(2+)</name>
        <dbReference type="ChEBI" id="CHEBI:18420"/>
        <note>shared with alpha subunit</note>
    </ligand>
</feature>
<gene>
    <name evidence="11" type="primary">pheT</name>
    <name evidence="13" type="ORF">UX86_C0006G0032</name>
</gene>
<dbReference type="GO" id="GO:0000287">
    <property type="term" value="F:magnesium ion binding"/>
    <property type="evidence" value="ECO:0007669"/>
    <property type="project" value="UniProtKB-UniRule"/>
</dbReference>
<dbReference type="SUPFAM" id="SSF55681">
    <property type="entry name" value="Class II aaRS and biotin synthetases"/>
    <property type="match status" value="1"/>
</dbReference>
<evidence type="ECO:0000256" key="2">
    <source>
        <dbReference type="ARBA" id="ARBA00011209"/>
    </source>
</evidence>
<comment type="subunit">
    <text evidence="2 11">Tetramer of two alpha and two beta subunits.</text>
</comment>
<dbReference type="NCBIfam" id="TIGR00472">
    <property type="entry name" value="pheT_bact"/>
    <property type="match status" value="1"/>
</dbReference>
<evidence type="ECO:0000256" key="4">
    <source>
        <dbReference type="ARBA" id="ARBA00022723"/>
    </source>
</evidence>
<dbReference type="EC" id="6.1.1.20" evidence="11"/>
<proteinExistence type="inferred from homology"/>
<dbReference type="SUPFAM" id="SSF56037">
    <property type="entry name" value="PheT/TilS domain"/>
    <property type="match status" value="1"/>
</dbReference>
<protein>
    <recommendedName>
        <fullName evidence="11">Phenylalanine--tRNA ligase beta subunit</fullName>
        <ecNumber evidence="11">6.1.1.20</ecNumber>
    </recommendedName>
    <alternativeName>
        <fullName evidence="11">Phenylalanyl-tRNA synthetase beta subunit</fullName>
        <shortName evidence="11">PheRS</shortName>
    </alternativeName>
</protein>
<evidence type="ECO:0000313" key="14">
    <source>
        <dbReference type="Proteomes" id="UP000034502"/>
    </source>
</evidence>
<dbReference type="GO" id="GO:0005524">
    <property type="term" value="F:ATP binding"/>
    <property type="evidence" value="ECO:0007669"/>
    <property type="project" value="UniProtKB-UniRule"/>
</dbReference>
<dbReference type="InterPro" id="IPR045864">
    <property type="entry name" value="aa-tRNA-synth_II/BPL/LPL"/>
</dbReference>
<dbReference type="Gene3D" id="3.50.40.10">
    <property type="entry name" value="Phenylalanyl-trna Synthetase, Chain B, domain 3"/>
    <property type="match status" value="1"/>
</dbReference>
<dbReference type="Pfam" id="PF17759">
    <property type="entry name" value="tRNA_synthFbeta"/>
    <property type="match status" value="1"/>
</dbReference>
<evidence type="ECO:0000256" key="8">
    <source>
        <dbReference type="ARBA" id="ARBA00022917"/>
    </source>
</evidence>
<dbReference type="InterPro" id="IPR004532">
    <property type="entry name" value="Phe-tRNA-ligase_IIc_bsu_bact"/>
</dbReference>
<evidence type="ECO:0000256" key="11">
    <source>
        <dbReference type="HAMAP-Rule" id="MF_00283"/>
    </source>
</evidence>
<evidence type="ECO:0000259" key="12">
    <source>
        <dbReference type="PROSITE" id="PS51483"/>
    </source>
</evidence>
<keyword evidence="5 11" id="KW-0547">Nucleotide-binding</keyword>
<dbReference type="Pfam" id="PF03483">
    <property type="entry name" value="B3_4"/>
    <property type="match status" value="1"/>
</dbReference>
<comment type="similarity">
    <text evidence="1 11">Belongs to the phenylalanyl-tRNA synthetase beta subunit family. Type 1 subfamily.</text>
</comment>
<feature type="binding site" evidence="11">
    <location>
        <position position="346"/>
    </location>
    <ligand>
        <name>Mg(2+)</name>
        <dbReference type="ChEBI" id="CHEBI:18420"/>
        <note>shared with alpha subunit</note>
    </ligand>
</feature>
<evidence type="ECO:0000256" key="3">
    <source>
        <dbReference type="ARBA" id="ARBA00022598"/>
    </source>
</evidence>
<feature type="domain" description="B5" evidence="12">
    <location>
        <begin position="286"/>
        <end position="362"/>
    </location>
</feature>
<evidence type="ECO:0000256" key="6">
    <source>
        <dbReference type="ARBA" id="ARBA00022840"/>
    </source>
</evidence>
<dbReference type="Pfam" id="PF03484">
    <property type="entry name" value="B5"/>
    <property type="match status" value="1"/>
</dbReference>
<comment type="subcellular location">
    <subcellularLocation>
        <location evidence="11">Cytoplasm</location>
    </subcellularLocation>
</comment>
<comment type="catalytic activity">
    <reaction evidence="10 11">
        <text>tRNA(Phe) + L-phenylalanine + ATP = L-phenylalanyl-tRNA(Phe) + AMP + diphosphate + H(+)</text>
        <dbReference type="Rhea" id="RHEA:19413"/>
        <dbReference type="Rhea" id="RHEA-COMP:9668"/>
        <dbReference type="Rhea" id="RHEA-COMP:9699"/>
        <dbReference type="ChEBI" id="CHEBI:15378"/>
        <dbReference type="ChEBI" id="CHEBI:30616"/>
        <dbReference type="ChEBI" id="CHEBI:33019"/>
        <dbReference type="ChEBI" id="CHEBI:58095"/>
        <dbReference type="ChEBI" id="CHEBI:78442"/>
        <dbReference type="ChEBI" id="CHEBI:78531"/>
        <dbReference type="ChEBI" id="CHEBI:456215"/>
        <dbReference type="EC" id="6.1.1.20"/>
    </reaction>
</comment>
<dbReference type="Proteomes" id="UP000034502">
    <property type="component" value="Unassembled WGS sequence"/>
</dbReference>
<feature type="binding site" evidence="11">
    <location>
        <position position="350"/>
    </location>
    <ligand>
        <name>Mg(2+)</name>
        <dbReference type="ChEBI" id="CHEBI:18420"/>
        <note>shared with alpha subunit</note>
    </ligand>
</feature>
<keyword evidence="3 11" id="KW-0436">Ligase</keyword>
<name>A0A0G1S5A2_9BACT</name>
<comment type="caution">
    <text evidence="13">The sequence shown here is derived from an EMBL/GenBank/DDBJ whole genome shotgun (WGS) entry which is preliminary data.</text>
</comment>
<dbReference type="GO" id="GO:0009328">
    <property type="term" value="C:phenylalanine-tRNA ligase complex"/>
    <property type="evidence" value="ECO:0007669"/>
    <property type="project" value="TreeGrafter"/>
</dbReference>
<dbReference type="GO" id="GO:0006432">
    <property type="term" value="P:phenylalanyl-tRNA aminoacylation"/>
    <property type="evidence" value="ECO:0007669"/>
    <property type="project" value="UniProtKB-UniRule"/>
</dbReference>
<evidence type="ECO:0000256" key="5">
    <source>
        <dbReference type="ARBA" id="ARBA00022741"/>
    </source>
</evidence>
<evidence type="ECO:0000256" key="9">
    <source>
        <dbReference type="ARBA" id="ARBA00023146"/>
    </source>
</evidence>
<dbReference type="STRING" id="1618364.UX86_C0006G0032"/>
<dbReference type="InterPro" id="IPR005121">
    <property type="entry name" value="Fdx_antiC-bd"/>
</dbReference>
<keyword evidence="7 11" id="KW-0460">Magnesium</keyword>
<dbReference type="GO" id="GO:0004826">
    <property type="term" value="F:phenylalanine-tRNA ligase activity"/>
    <property type="evidence" value="ECO:0007669"/>
    <property type="project" value="UniProtKB-UniRule"/>
</dbReference>
<dbReference type="HAMAP" id="MF_00283">
    <property type="entry name" value="Phe_tRNA_synth_beta1"/>
    <property type="match status" value="1"/>
</dbReference>
<dbReference type="Gene3D" id="3.30.930.10">
    <property type="entry name" value="Bira Bifunctional Protein, Domain 2"/>
    <property type="match status" value="1"/>
</dbReference>
<keyword evidence="6 11" id="KW-0067">ATP-binding</keyword>
<feature type="binding site" evidence="11">
    <location>
        <position position="349"/>
    </location>
    <ligand>
        <name>Mg(2+)</name>
        <dbReference type="ChEBI" id="CHEBI:18420"/>
        <note>shared with alpha subunit</note>
    </ligand>
</feature>
<evidence type="ECO:0000313" key="13">
    <source>
        <dbReference type="EMBL" id="KKU64664.1"/>
    </source>
</evidence>
<dbReference type="Gene3D" id="3.30.56.10">
    <property type="match status" value="2"/>
</dbReference>
<organism evidence="13 14">
    <name type="scientific">Candidatus Amesbacteria bacterium GW2011_GWC1_47_15</name>
    <dbReference type="NCBI Taxonomy" id="1618364"/>
    <lineage>
        <taxon>Bacteria</taxon>
        <taxon>Candidatus Amesiibacteriota</taxon>
    </lineage>
</organism>
<comment type="cofactor">
    <cofactor evidence="11">
        <name>Mg(2+)</name>
        <dbReference type="ChEBI" id="CHEBI:18420"/>
    </cofactor>
    <text evidence="11">Binds 2 magnesium ions per tetramer.</text>
</comment>